<proteinExistence type="predicted"/>
<evidence type="ECO:0000313" key="3">
    <source>
        <dbReference type="Proteomes" id="UP000553632"/>
    </source>
</evidence>
<evidence type="ECO:0000313" key="2">
    <source>
        <dbReference type="EMBL" id="KAF4706860.1"/>
    </source>
</evidence>
<feature type="transmembrane region" description="Helical" evidence="1">
    <location>
        <begin position="12"/>
        <end position="33"/>
    </location>
</feature>
<sequence>GLFTIIASHVSMSHIGALPLLCIDVIVTTGVILSSEFWLEHPSVFLSMADLVNFVIVIAVAFLYTLNLESHWRLLWAMSRDKVPTSPDMYVSVEGCATEFNAKT</sequence>
<organism evidence="2 3">
    <name type="scientific">Perkinsus olseni</name>
    <name type="common">Perkinsus atlanticus</name>
    <dbReference type="NCBI Taxonomy" id="32597"/>
    <lineage>
        <taxon>Eukaryota</taxon>
        <taxon>Sar</taxon>
        <taxon>Alveolata</taxon>
        <taxon>Perkinsozoa</taxon>
        <taxon>Perkinsea</taxon>
        <taxon>Perkinsida</taxon>
        <taxon>Perkinsidae</taxon>
        <taxon>Perkinsus</taxon>
    </lineage>
</organism>
<keyword evidence="3" id="KW-1185">Reference proteome</keyword>
<reference evidence="2 3" key="1">
    <citation type="submission" date="2020-04" db="EMBL/GenBank/DDBJ databases">
        <title>Perkinsus olseni comparative genomics.</title>
        <authorList>
            <person name="Bogema D.R."/>
        </authorList>
    </citation>
    <scope>NUCLEOTIDE SEQUENCE [LARGE SCALE GENOMIC DNA]</scope>
    <source>
        <strain evidence="2 3">ATCC PRA-207</strain>
    </source>
</reference>
<feature type="non-terminal residue" evidence="2">
    <location>
        <position position="1"/>
    </location>
</feature>
<name>A0A7J6QH36_PEROL</name>
<accession>A0A7J6QH36</accession>
<keyword evidence="1" id="KW-0472">Membrane</keyword>
<keyword evidence="1" id="KW-1133">Transmembrane helix</keyword>
<comment type="caution">
    <text evidence="2">The sequence shown here is derived from an EMBL/GenBank/DDBJ whole genome shotgun (WGS) entry which is preliminary data.</text>
</comment>
<gene>
    <name evidence="2" type="ORF">FOZ63_025117</name>
</gene>
<protein>
    <submittedName>
        <fullName evidence="2">Uncharacterized protein</fullName>
    </submittedName>
</protein>
<dbReference type="Proteomes" id="UP000553632">
    <property type="component" value="Unassembled WGS sequence"/>
</dbReference>
<feature type="non-terminal residue" evidence="2">
    <location>
        <position position="104"/>
    </location>
</feature>
<keyword evidence="1" id="KW-0812">Transmembrane</keyword>
<evidence type="ECO:0000256" key="1">
    <source>
        <dbReference type="SAM" id="Phobius"/>
    </source>
</evidence>
<dbReference type="AlphaFoldDB" id="A0A7J6QH36"/>
<feature type="transmembrane region" description="Helical" evidence="1">
    <location>
        <begin position="45"/>
        <end position="66"/>
    </location>
</feature>
<dbReference type="EMBL" id="JABANO010033424">
    <property type="protein sequence ID" value="KAF4706860.1"/>
    <property type="molecule type" value="Genomic_DNA"/>
</dbReference>